<feature type="domain" description="Acyl-CoA oxidase C-terminal" evidence="11">
    <location>
        <begin position="509"/>
        <end position="674"/>
    </location>
</feature>
<dbReference type="InterPro" id="IPR006091">
    <property type="entry name" value="Acyl-CoA_Oxase/DH_mid-dom"/>
</dbReference>
<dbReference type="GO" id="GO:0005504">
    <property type="term" value="F:fatty acid binding"/>
    <property type="evidence" value="ECO:0007669"/>
    <property type="project" value="TreeGrafter"/>
</dbReference>
<evidence type="ECO:0000313" key="14">
    <source>
        <dbReference type="EMBL" id="CAD8056140.1"/>
    </source>
</evidence>
<dbReference type="AlphaFoldDB" id="A0A8S1KL22"/>
<reference evidence="14" key="1">
    <citation type="submission" date="2021-01" db="EMBL/GenBank/DDBJ databases">
        <authorList>
            <consortium name="Genoscope - CEA"/>
            <person name="William W."/>
        </authorList>
    </citation>
    <scope>NUCLEOTIDE SEQUENCE</scope>
</reference>
<dbReference type="PIRSF" id="PIRSF000168">
    <property type="entry name" value="Acyl-CoA_oxidase"/>
    <property type="match status" value="1"/>
</dbReference>
<dbReference type="GO" id="GO:0005777">
    <property type="term" value="C:peroxisome"/>
    <property type="evidence" value="ECO:0007669"/>
    <property type="project" value="UniProtKB-SubCell"/>
</dbReference>
<evidence type="ECO:0000256" key="5">
    <source>
        <dbReference type="ARBA" id="ARBA00022827"/>
    </source>
</evidence>
<dbReference type="InterPro" id="IPR012258">
    <property type="entry name" value="Acyl-CoA_oxidase"/>
</dbReference>
<comment type="caution">
    <text evidence="14">The sequence shown here is derived from an EMBL/GenBank/DDBJ whole genome shotgun (WGS) entry which is preliminary data.</text>
</comment>
<proteinExistence type="inferred from homology"/>
<evidence type="ECO:0000256" key="4">
    <source>
        <dbReference type="ARBA" id="ARBA00022630"/>
    </source>
</evidence>
<name>A0A8S1KL22_PARPR</name>
<dbReference type="GO" id="GO:0055088">
    <property type="term" value="P:lipid homeostasis"/>
    <property type="evidence" value="ECO:0007669"/>
    <property type="project" value="TreeGrafter"/>
</dbReference>
<accession>A0A8S1KL22</accession>
<dbReference type="EMBL" id="CAJJDM010000022">
    <property type="protein sequence ID" value="CAD8056140.1"/>
    <property type="molecule type" value="Genomic_DNA"/>
</dbReference>
<keyword evidence="5 10" id="KW-0274">FAD</keyword>
<evidence type="ECO:0000256" key="9">
    <source>
        <dbReference type="ARBA" id="ARBA00023140"/>
    </source>
</evidence>
<dbReference type="InterPro" id="IPR002655">
    <property type="entry name" value="Acyl-CoA_oxidase_C"/>
</dbReference>
<evidence type="ECO:0000256" key="1">
    <source>
        <dbReference type="ARBA" id="ARBA00001974"/>
    </source>
</evidence>
<dbReference type="Proteomes" id="UP000688137">
    <property type="component" value="Unassembled WGS sequence"/>
</dbReference>
<organism evidence="14 15">
    <name type="scientific">Paramecium primaurelia</name>
    <dbReference type="NCBI Taxonomy" id="5886"/>
    <lineage>
        <taxon>Eukaryota</taxon>
        <taxon>Sar</taxon>
        <taxon>Alveolata</taxon>
        <taxon>Ciliophora</taxon>
        <taxon>Intramacronucleata</taxon>
        <taxon>Oligohymenophorea</taxon>
        <taxon>Peniculida</taxon>
        <taxon>Parameciidae</taxon>
        <taxon>Paramecium</taxon>
    </lineage>
</organism>
<gene>
    <name evidence="14" type="ORF">PPRIM_AZ9-3.1.T0240162</name>
</gene>
<evidence type="ECO:0000256" key="3">
    <source>
        <dbReference type="ARBA" id="ARBA00006288"/>
    </source>
</evidence>
<dbReference type="Pfam" id="PF02770">
    <property type="entry name" value="Acyl-CoA_dh_M"/>
    <property type="match status" value="1"/>
</dbReference>
<dbReference type="PANTHER" id="PTHR10909">
    <property type="entry name" value="ELECTRON TRANSPORT OXIDOREDUCTASE"/>
    <property type="match status" value="1"/>
</dbReference>
<evidence type="ECO:0000259" key="13">
    <source>
        <dbReference type="Pfam" id="PF22924"/>
    </source>
</evidence>
<dbReference type="GO" id="GO:0033540">
    <property type="term" value="P:fatty acid beta-oxidation using acyl-CoA oxidase"/>
    <property type="evidence" value="ECO:0007669"/>
    <property type="project" value="TreeGrafter"/>
</dbReference>
<evidence type="ECO:0000256" key="7">
    <source>
        <dbReference type="ARBA" id="ARBA00023002"/>
    </source>
</evidence>
<keyword evidence="9" id="KW-0576">Peroxisome</keyword>
<evidence type="ECO:0000256" key="6">
    <source>
        <dbReference type="ARBA" id="ARBA00022832"/>
    </source>
</evidence>
<dbReference type="GO" id="GO:0071949">
    <property type="term" value="F:FAD binding"/>
    <property type="evidence" value="ECO:0007669"/>
    <property type="project" value="InterPro"/>
</dbReference>
<keyword evidence="15" id="KW-1185">Reference proteome</keyword>
<feature type="domain" description="Acyl-CoA oxidase/dehydrogenase middle" evidence="12">
    <location>
        <begin position="165"/>
        <end position="275"/>
    </location>
</feature>
<evidence type="ECO:0000256" key="8">
    <source>
        <dbReference type="ARBA" id="ARBA00023098"/>
    </source>
</evidence>
<keyword evidence="7" id="KW-0560">Oxidoreductase</keyword>
<comment type="cofactor">
    <cofactor evidence="1">
        <name>FAD</name>
        <dbReference type="ChEBI" id="CHEBI:57692"/>
    </cofactor>
</comment>
<feature type="domain" description="Acyl-CoA oxidase C-alpha1" evidence="13">
    <location>
        <begin position="313"/>
        <end position="467"/>
    </location>
</feature>
<evidence type="ECO:0000259" key="11">
    <source>
        <dbReference type="Pfam" id="PF01756"/>
    </source>
</evidence>
<dbReference type="GO" id="GO:0003997">
    <property type="term" value="F:acyl-CoA oxidase activity"/>
    <property type="evidence" value="ECO:0007669"/>
    <property type="project" value="UniProtKB-EC"/>
</dbReference>
<evidence type="ECO:0000259" key="12">
    <source>
        <dbReference type="Pfam" id="PF02770"/>
    </source>
</evidence>
<keyword evidence="6" id="KW-0276">Fatty acid metabolism</keyword>
<comment type="similarity">
    <text evidence="3 10">Belongs to the acyl-CoA oxidase family.</text>
</comment>
<dbReference type="FunFam" id="1.20.140.10:FF:000010">
    <property type="entry name" value="Acyl-coenzyme A oxidase"/>
    <property type="match status" value="1"/>
</dbReference>
<keyword evidence="8" id="KW-0443">Lipid metabolism</keyword>
<evidence type="ECO:0000313" key="15">
    <source>
        <dbReference type="Proteomes" id="UP000688137"/>
    </source>
</evidence>
<sequence>MSSEQRVKLLHQQFEVYKEMNEQVSNPTESLQYYRQLSTIDKQKYIEIFYGRNWKYRQNLFDIVKNNQHVFKHHHLEESTREEQRYHSFQAMRNFHQKLGVTYDIFLSDPNIVTITSVAMYSFDPAVCVKFGVHFSLYTKTILNLGTDKHKQYFENAQTLTDIGSFSLTELGHGSNVRQIQTTAVYDKETQTFIINTPTDLATKFWIGATANLANMTVVFAQLYIDGKQYGVHAFLVEIRDKTNHNVKSGITIGDCGPKNGLNGIDNGFLIFKNVRVPVANMLDKFATVTPSGEFKTSIEDPDKRFAVQLASLSGGRIILTYYGAITSLNALTIGIRYAAIRKQFGLPGEKEQSILEYPLTQLRLIVPLASTLVYIIAAKAINNLWDTTQNNVFNPNKMAEIHALSSVLKGKFATFANKVILECRQILGGHGYHSFNRLGVMLQDQDINNTWEGDSNVLIQQTLKFCMDQKNKFVNDQKPIQYHSLKFLETFKVKSIKFQKDEDYLCPKNIQYLLEYKLDKQLNDFMQDLTNNLNNNDMLKSWNLSFAFKGQQISNSYADLYCFQQWQELNLKNDSVLETAFQIWCLTLLENEIELYKNNEFNISDATVKRLLLKFSNQLKDEAIGIIDALAPPDEILGSIFGSSDGDIYNKFLQKIYSGKNTFQKVPWWEQIHNK</sequence>
<evidence type="ECO:0000256" key="2">
    <source>
        <dbReference type="ARBA" id="ARBA00004275"/>
    </source>
</evidence>
<keyword evidence="4 10" id="KW-0285">Flavoprotein</keyword>
<dbReference type="Pfam" id="PF22924">
    <property type="entry name" value="ACOX_C_alpha1"/>
    <property type="match status" value="1"/>
</dbReference>
<dbReference type="InterPro" id="IPR055060">
    <property type="entry name" value="ACOX_C_alpha1"/>
</dbReference>
<dbReference type="PANTHER" id="PTHR10909:SF352">
    <property type="entry name" value="ACYL-COENZYME A OXIDASE-LIKE PROTEIN"/>
    <property type="match status" value="1"/>
</dbReference>
<dbReference type="FunFam" id="2.40.110.10:FF:000005">
    <property type="entry name" value="Acyl-coenzyme A oxidase"/>
    <property type="match status" value="1"/>
</dbReference>
<evidence type="ECO:0000256" key="10">
    <source>
        <dbReference type="PIRNR" id="PIRNR000168"/>
    </source>
</evidence>
<comment type="subcellular location">
    <subcellularLocation>
        <location evidence="2">Peroxisome</location>
    </subcellularLocation>
</comment>
<dbReference type="Pfam" id="PF01756">
    <property type="entry name" value="ACOX"/>
    <property type="match status" value="1"/>
</dbReference>
<protein>
    <recommendedName>
        <fullName evidence="10">Acyl-coenzyme A oxidase</fullName>
    </recommendedName>
</protein>
<dbReference type="OMA" id="SINKRFA"/>